<reference evidence="1" key="3">
    <citation type="journal article" date="2017" name="Nature">
        <title>Genome sequence of the progenitor of the wheat D genome Aegilops tauschii.</title>
        <authorList>
            <person name="Luo M.C."/>
            <person name="Gu Y.Q."/>
            <person name="Puiu D."/>
            <person name="Wang H."/>
            <person name="Twardziok S.O."/>
            <person name="Deal K.R."/>
            <person name="Huo N."/>
            <person name="Zhu T."/>
            <person name="Wang L."/>
            <person name="Wang Y."/>
            <person name="McGuire P.E."/>
            <person name="Liu S."/>
            <person name="Long H."/>
            <person name="Ramasamy R.K."/>
            <person name="Rodriguez J.C."/>
            <person name="Van S.L."/>
            <person name="Yuan L."/>
            <person name="Wang Z."/>
            <person name="Xia Z."/>
            <person name="Xiao L."/>
            <person name="Anderson O.D."/>
            <person name="Ouyang S."/>
            <person name="Liang Y."/>
            <person name="Zimin A.V."/>
            <person name="Pertea G."/>
            <person name="Qi P."/>
            <person name="Bennetzen J.L."/>
            <person name="Dai X."/>
            <person name="Dawson M.W."/>
            <person name="Muller H.G."/>
            <person name="Kugler K."/>
            <person name="Rivarola-Duarte L."/>
            <person name="Spannagl M."/>
            <person name="Mayer K.F.X."/>
            <person name="Lu F.H."/>
            <person name="Bevan M.W."/>
            <person name="Leroy P."/>
            <person name="Li P."/>
            <person name="You F.M."/>
            <person name="Sun Q."/>
            <person name="Liu Z."/>
            <person name="Lyons E."/>
            <person name="Wicker T."/>
            <person name="Salzberg S.L."/>
            <person name="Devos K.M."/>
            <person name="Dvorak J."/>
        </authorList>
    </citation>
    <scope>NUCLEOTIDE SEQUENCE [LARGE SCALE GENOMIC DNA]</scope>
    <source>
        <strain evidence="1">cv. AL8/78</strain>
    </source>
</reference>
<keyword evidence="2" id="KW-1185">Reference proteome</keyword>
<dbReference type="AlphaFoldDB" id="A0A453FNC6"/>
<evidence type="ECO:0008006" key="3">
    <source>
        <dbReference type="Google" id="ProtNLM"/>
    </source>
</evidence>
<reference evidence="1" key="4">
    <citation type="submission" date="2019-03" db="UniProtKB">
        <authorList>
            <consortium name="EnsemblPlants"/>
        </authorList>
    </citation>
    <scope>IDENTIFICATION</scope>
</reference>
<dbReference type="Gramene" id="AET3Gv20726800.1">
    <property type="protein sequence ID" value="AET3Gv20726800.1"/>
    <property type="gene ID" value="AET3Gv20726800"/>
</dbReference>
<reference evidence="2" key="2">
    <citation type="journal article" date="2017" name="Nat. Plants">
        <title>The Aegilops tauschii genome reveals multiple impacts of transposons.</title>
        <authorList>
            <person name="Zhao G."/>
            <person name="Zou C."/>
            <person name="Li K."/>
            <person name="Wang K."/>
            <person name="Li T."/>
            <person name="Gao L."/>
            <person name="Zhang X."/>
            <person name="Wang H."/>
            <person name="Yang Z."/>
            <person name="Liu X."/>
            <person name="Jiang W."/>
            <person name="Mao L."/>
            <person name="Kong X."/>
            <person name="Jiao Y."/>
            <person name="Jia J."/>
        </authorList>
    </citation>
    <scope>NUCLEOTIDE SEQUENCE [LARGE SCALE GENOMIC DNA]</scope>
    <source>
        <strain evidence="2">cv. AL8/78</strain>
    </source>
</reference>
<protein>
    <recommendedName>
        <fullName evidence="3">FBD domain-containing protein</fullName>
    </recommendedName>
</protein>
<proteinExistence type="predicted"/>
<accession>A0A453FNC6</accession>
<reference evidence="2" key="1">
    <citation type="journal article" date="2014" name="Science">
        <title>Ancient hybridizations among the ancestral genomes of bread wheat.</title>
        <authorList>
            <consortium name="International Wheat Genome Sequencing Consortium,"/>
            <person name="Marcussen T."/>
            <person name="Sandve S.R."/>
            <person name="Heier L."/>
            <person name="Spannagl M."/>
            <person name="Pfeifer M."/>
            <person name="Jakobsen K.S."/>
            <person name="Wulff B.B."/>
            <person name="Steuernagel B."/>
            <person name="Mayer K.F."/>
            <person name="Olsen O.A."/>
        </authorList>
    </citation>
    <scope>NUCLEOTIDE SEQUENCE [LARGE SCALE GENOMIC DNA]</scope>
    <source>
        <strain evidence="2">cv. AL8/78</strain>
    </source>
</reference>
<dbReference type="EnsemblPlants" id="AET3Gv20726800.1">
    <property type="protein sequence ID" value="AET3Gv20726800.1"/>
    <property type="gene ID" value="AET3Gv20726800"/>
</dbReference>
<dbReference type="Proteomes" id="UP000015105">
    <property type="component" value="Chromosome 3D"/>
</dbReference>
<evidence type="ECO:0000313" key="2">
    <source>
        <dbReference type="Proteomes" id="UP000015105"/>
    </source>
</evidence>
<evidence type="ECO:0000313" key="1">
    <source>
        <dbReference type="EnsemblPlants" id="AET3Gv20726800.1"/>
    </source>
</evidence>
<reference evidence="1" key="5">
    <citation type="journal article" date="2021" name="G3 (Bethesda)">
        <title>Aegilops tauschii genome assembly Aet v5.0 features greater sequence contiguity and improved annotation.</title>
        <authorList>
            <person name="Wang L."/>
            <person name="Zhu T."/>
            <person name="Rodriguez J.C."/>
            <person name="Deal K.R."/>
            <person name="Dubcovsky J."/>
            <person name="McGuire P.E."/>
            <person name="Lux T."/>
            <person name="Spannagl M."/>
            <person name="Mayer K.F.X."/>
            <person name="Baldrich P."/>
            <person name="Meyers B.C."/>
            <person name="Huo N."/>
            <person name="Gu Y.Q."/>
            <person name="Zhou H."/>
            <person name="Devos K.M."/>
            <person name="Bennetzen J.L."/>
            <person name="Unver T."/>
            <person name="Budak H."/>
            <person name="Gulick P.J."/>
            <person name="Galiba G."/>
            <person name="Kalapos B."/>
            <person name="Nelson D.R."/>
            <person name="Li P."/>
            <person name="You F.M."/>
            <person name="Luo M.C."/>
            <person name="Dvorak J."/>
        </authorList>
    </citation>
    <scope>NUCLEOTIDE SEQUENCE [LARGE SCALE GENOMIC DNA]</scope>
    <source>
        <strain evidence="1">cv. AL8/78</strain>
    </source>
</reference>
<name>A0A453FNC6_AEGTS</name>
<organism evidence="1 2">
    <name type="scientific">Aegilops tauschii subsp. strangulata</name>
    <name type="common">Goatgrass</name>
    <dbReference type="NCBI Taxonomy" id="200361"/>
    <lineage>
        <taxon>Eukaryota</taxon>
        <taxon>Viridiplantae</taxon>
        <taxon>Streptophyta</taxon>
        <taxon>Embryophyta</taxon>
        <taxon>Tracheophyta</taxon>
        <taxon>Spermatophyta</taxon>
        <taxon>Magnoliopsida</taxon>
        <taxon>Liliopsida</taxon>
        <taxon>Poales</taxon>
        <taxon>Poaceae</taxon>
        <taxon>BOP clade</taxon>
        <taxon>Pooideae</taxon>
        <taxon>Triticodae</taxon>
        <taxon>Triticeae</taxon>
        <taxon>Triticinae</taxon>
        <taxon>Aegilops</taxon>
    </lineage>
</organism>
<sequence>RHQEEMYDLSIPNLSSSPVLRVLHLSQWAPMETVRELGPRRSYRTPSFPRLVELRLHLCWVLLHVLQGAIDAAPLLAILQLDGVDICLRPMKDPPATRSLHLRCPKVTSLVLVDFKCWGRQGKNTMELDAPLLRCFAYKGPPRSLSFKLRPPDITRVDLSFQVPAAQVGTDDRMCRLFWKFIHNFSGANTVSLNFELSDSAYLGDYCYEIAL</sequence>